<feature type="region of interest" description="Disordered" evidence="1">
    <location>
        <begin position="41"/>
        <end position="76"/>
    </location>
</feature>
<keyword evidence="3" id="KW-1185">Reference proteome</keyword>
<organism evidence="2 3">
    <name type="scientific">Hohenbuehelia grisea</name>
    <dbReference type="NCBI Taxonomy" id="104357"/>
    <lineage>
        <taxon>Eukaryota</taxon>
        <taxon>Fungi</taxon>
        <taxon>Dikarya</taxon>
        <taxon>Basidiomycota</taxon>
        <taxon>Agaricomycotina</taxon>
        <taxon>Agaricomycetes</taxon>
        <taxon>Agaricomycetidae</taxon>
        <taxon>Agaricales</taxon>
        <taxon>Pleurotineae</taxon>
        <taxon>Pleurotaceae</taxon>
        <taxon>Hohenbuehelia</taxon>
    </lineage>
</organism>
<evidence type="ECO:0000256" key="1">
    <source>
        <dbReference type="SAM" id="MobiDB-lite"/>
    </source>
</evidence>
<name>A0ABR3JFK6_9AGAR</name>
<sequence length="76" mass="8714">MTATIYATRTPAAATTDLRLMSHYFRELHVSGSSEVRFGITQTCDPKPKKEKKMEKEMKKKKKKACTPLIQRSRPT</sequence>
<dbReference type="Proteomes" id="UP001556367">
    <property type="component" value="Unassembled WGS sequence"/>
</dbReference>
<dbReference type="EMBL" id="JASNQZ010000007">
    <property type="protein sequence ID" value="KAL0954292.1"/>
    <property type="molecule type" value="Genomic_DNA"/>
</dbReference>
<evidence type="ECO:0000313" key="2">
    <source>
        <dbReference type="EMBL" id="KAL0954292.1"/>
    </source>
</evidence>
<feature type="compositionally biased region" description="Basic and acidic residues" evidence="1">
    <location>
        <begin position="46"/>
        <end position="58"/>
    </location>
</feature>
<gene>
    <name evidence="2" type="ORF">HGRIS_003294</name>
</gene>
<reference evidence="3" key="1">
    <citation type="submission" date="2024-06" db="EMBL/GenBank/DDBJ databases">
        <title>Multi-omics analyses provide insights into the biosynthesis of the anticancer antibiotic pleurotin in Hohenbuehelia grisea.</title>
        <authorList>
            <person name="Weaver J.A."/>
            <person name="Alberti F."/>
        </authorList>
    </citation>
    <scope>NUCLEOTIDE SEQUENCE [LARGE SCALE GENOMIC DNA]</scope>
    <source>
        <strain evidence="3">T-177</strain>
    </source>
</reference>
<proteinExistence type="predicted"/>
<comment type="caution">
    <text evidence="2">The sequence shown here is derived from an EMBL/GenBank/DDBJ whole genome shotgun (WGS) entry which is preliminary data.</text>
</comment>
<evidence type="ECO:0000313" key="3">
    <source>
        <dbReference type="Proteomes" id="UP001556367"/>
    </source>
</evidence>
<protein>
    <submittedName>
        <fullName evidence="2">Uncharacterized protein</fullName>
    </submittedName>
</protein>
<accession>A0ABR3JFK6</accession>